<protein>
    <recommendedName>
        <fullName evidence="8">Peptidase S1 domain-containing protein</fullName>
    </recommendedName>
</protein>
<dbReference type="EMBL" id="CAXKWB010001244">
    <property type="protein sequence ID" value="CAL4063739.1"/>
    <property type="molecule type" value="Genomic_DNA"/>
</dbReference>
<dbReference type="PROSITE" id="PS50240">
    <property type="entry name" value="TRYPSIN_DOM"/>
    <property type="match status" value="1"/>
</dbReference>
<dbReference type="InterPro" id="IPR050127">
    <property type="entry name" value="Serine_Proteases_S1"/>
</dbReference>
<dbReference type="SMART" id="SM00020">
    <property type="entry name" value="Tryp_SPc"/>
    <property type="match status" value="1"/>
</dbReference>
<dbReference type="InterPro" id="IPR043504">
    <property type="entry name" value="Peptidase_S1_PA_chymotrypsin"/>
</dbReference>
<dbReference type="PANTHER" id="PTHR24264:SF65">
    <property type="entry name" value="SRCR DOMAIN-CONTAINING PROTEIN"/>
    <property type="match status" value="1"/>
</dbReference>
<accession>A0AAV2PR05</accession>
<dbReference type="InterPro" id="IPR033116">
    <property type="entry name" value="TRYPSIN_SER"/>
</dbReference>
<sequence>YVFQEVEGRTLSVQCPLFNLKAGGGCTDEKLKVTSADGQVKQFCGSTFPAVLSMSSGAVTIAHLYKATKKKKRKNVCAGEFLCIVYSSITDISKFMFKEMTKSNQVLDVSDDEIGVLYSDNSAAKLNANAYVKTATGLEKELIVSCPKIKFQKKGCKKEKLKMQNKNKKFNKSFCYSTNQSNEFPVRTWSTLKFSYSRKNKKKKECSGGFICLVARLRNEVPPVMTSLDTVPPDITVEPPEPRPFCENCGQSKTPNLKIVGGVETKVNEFPWMVYIKGIKQEQLPKYFQCGGTVIKTKWVLSAAHCFTSIQYEKVIAVFGEHNYKLNNESNSIEQEVECVYVHPKYKEYEKNNYNNDIALLELPTELIFNQYVQPICLGWPEDVKVEEKATIIGWGHTAHGGETSSKLLKTEVEIISNTRCKELYPMALLTHNILCAYTHYKDSCQGDSGGPLMVIRSGVWVQIGIVSFGDECAQFNSPGGYTKVPQYINWITKTTGSSQC</sequence>
<evidence type="ECO:0000313" key="9">
    <source>
        <dbReference type="EMBL" id="CAL4063739.1"/>
    </source>
</evidence>
<dbReference type="AlphaFoldDB" id="A0AAV2PR05"/>
<dbReference type="InterPro" id="IPR001254">
    <property type="entry name" value="Trypsin_dom"/>
</dbReference>
<proteinExistence type="predicted"/>
<comment type="caution">
    <text evidence="9">The sequence shown here is derived from an EMBL/GenBank/DDBJ whole genome shotgun (WGS) entry which is preliminary data.</text>
</comment>
<gene>
    <name evidence="9" type="ORF">MNOR_LOCUS3594</name>
</gene>
<evidence type="ECO:0000313" key="10">
    <source>
        <dbReference type="Proteomes" id="UP001497623"/>
    </source>
</evidence>
<keyword evidence="10" id="KW-1185">Reference proteome</keyword>
<dbReference type="GO" id="GO:0006508">
    <property type="term" value="P:proteolysis"/>
    <property type="evidence" value="ECO:0007669"/>
    <property type="project" value="UniProtKB-KW"/>
</dbReference>
<evidence type="ECO:0000256" key="3">
    <source>
        <dbReference type="ARBA" id="ARBA00022670"/>
    </source>
</evidence>
<dbReference type="Gene3D" id="2.40.10.10">
    <property type="entry name" value="Trypsin-like serine proteases"/>
    <property type="match status" value="1"/>
</dbReference>
<organism evidence="9 10">
    <name type="scientific">Meganyctiphanes norvegica</name>
    <name type="common">Northern krill</name>
    <name type="synonym">Thysanopoda norvegica</name>
    <dbReference type="NCBI Taxonomy" id="48144"/>
    <lineage>
        <taxon>Eukaryota</taxon>
        <taxon>Metazoa</taxon>
        <taxon>Ecdysozoa</taxon>
        <taxon>Arthropoda</taxon>
        <taxon>Crustacea</taxon>
        <taxon>Multicrustacea</taxon>
        <taxon>Malacostraca</taxon>
        <taxon>Eumalacostraca</taxon>
        <taxon>Eucarida</taxon>
        <taxon>Euphausiacea</taxon>
        <taxon>Euphausiidae</taxon>
        <taxon>Meganyctiphanes</taxon>
    </lineage>
</organism>
<dbReference type="PRINTS" id="PR00722">
    <property type="entry name" value="CHYMOTRYPSIN"/>
</dbReference>
<evidence type="ECO:0000256" key="6">
    <source>
        <dbReference type="ARBA" id="ARBA00023157"/>
    </source>
</evidence>
<keyword evidence="6" id="KW-1015">Disulfide bond</keyword>
<dbReference type="GO" id="GO:0005615">
    <property type="term" value="C:extracellular space"/>
    <property type="evidence" value="ECO:0007669"/>
    <property type="project" value="TreeGrafter"/>
</dbReference>
<keyword evidence="4 7" id="KW-0378">Hydrolase</keyword>
<evidence type="ECO:0000256" key="1">
    <source>
        <dbReference type="ARBA" id="ARBA00004613"/>
    </source>
</evidence>
<dbReference type="GO" id="GO:0004252">
    <property type="term" value="F:serine-type endopeptidase activity"/>
    <property type="evidence" value="ECO:0007669"/>
    <property type="project" value="InterPro"/>
</dbReference>
<evidence type="ECO:0000256" key="2">
    <source>
        <dbReference type="ARBA" id="ARBA00022525"/>
    </source>
</evidence>
<evidence type="ECO:0000256" key="5">
    <source>
        <dbReference type="ARBA" id="ARBA00022825"/>
    </source>
</evidence>
<keyword evidence="2" id="KW-0964">Secreted</keyword>
<feature type="non-terminal residue" evidence="9">
    <location>
        <position position="1"/>
    </location>
</feature>
<evidence type="ECO:0000256" key="7">
    <source>
        <dbReference type="RuleBase" id="RU363034"/>
    </source>
</evidence>
<dbReference type="InterPro" id="IPR001314">
    <property type="entry name" value="Peptidase_S1A"/>
</dbReference>
<dbReference type="CDD" id="cd00190">
    <property type="entry name" value="Tryp_SPc"/>
    <property type="match status" value="1"/>
</dbReference>
<dbReference type="FunFam" id="2.40.10.10:FF:000015">
    <property type="entry name" value="Atrial natriuretic peptide-converting enzyme"/>
    <property type="match status" value="1"/>
</dbReference>
<dbReference type="InterPro" id="IPR009003">
    <property type="entry name" value="Peptidase_S1_PA"/>
</dbReference>
<feature type="domain" description="Peptidase S1" evidence="8">
    <location>
        <begin position="259"/>
        <end position="497"/>
    </location>
</feature>
<evidence type="ECO:0000256" key="4">
    <source>
        <dbReference type="ARBA" id="ARBA00022801"/>
    </source>
</evidence>
<keyword evidence="5 7" id="KW-0720">Serine protease</keyword>
<evidence type="ECO:0000259" key="8">
    <source>
        <dbReference type="PROSITE" id="PS50240"/>
    </source>
</evidence>
<dbReference type="PANTHER" id="PTHR24264">
    <property type="entry name" value="TRYPSIN-RELATED"/>
    <property type="match status" value="1"/>
</dbReference>
<dbReference type="PROSITE" id="PS00134">
    <property type="entry name" value="TRYPSIN_HIS"/>
    <property type="match status" value="1"/>
</dbReference>
<dbReference type="InterPro" id="IPR018114">
    <property type="entry name" value="TRYPSIN_HIS"/>
</dbReference>
<keyword evidence="3 7" id="KW-0645">Protease</keyword>
<comment type="subcellular location">
    <subcellularLocation>
        <location evidence="1">Secreted</location>
    </subcellularLocation>
</comment>
<reference evidence="9 10" key="1">
    <citation type="submission" date="2024-05" db="EMBL/GenBank/DDBJ databases">
        <authorList>
            <person name="Wallberg A."/>
        </authorList>
    </citation>
    <scope>NUCLEOTIDE SEQUENCE [LARGE SCALE GENOMIC DNA]</scope>
</reference>
<dbReference type="SUPFAM" id="SSF50494">
    <property type="entry name" value="Trypsin-like serine proteases"/>
    <property type="match status" value="1"/>
</dbReference>
<dbReference type="PROSITE" id="PS00135">
    <property type="entry name" value="TRYPSIN_SER"/>
    <property type="match status" value="1"/>
</dbReference>
<name>A0AAV2PR05_MEGNR</name>
<dbReference type="Proteomes" id="UP001497623">
    <property type="component" value="Unassembled WGS sequence"/>
</dbReference>
<dbReference type="Pfam" id="PF00089">
    <property type="entry name" value="Trypsin"/>
    <property type="match status" value="1"/>
</dbReference>